<gene>
    <name evidence="9" type="ORF">MY1_1355</name>
</gene>
<dbReference type="InterPro" id="IPR003594">
    <property type="entry name" value="HATPase_dom"/>
</dbReference>
<proteinExistence type="predicted"/>
<dbReference type="CDD" id="cd00082">
    <property type="entry name" value="HisKA"/>
    <property type="match status" value="1"/>
</dbReference>
<evidence type="ECO:0000256" key="2">
    <source>
        <dbReference type="ARBA" id="ARBA00012438"/>
    </source>
</evidence>
<dbReference type="SUPFAM" id="SSF158472">
    <property type="entry name" value="HAMP domain-like"/>
    <property type="match status" value="1"/>
</dbReference>
<name>F9CYE9_9ARCH</name>
<dbReference type="FunFam" id="3.30.565.10:FF:000006">
    <property type="entry name" value="Sensor histidine kinase WalK"/>
    <property type="match status" value="1"/>
</dbReference>
<organism evidence="9 10">
    <name type="scientific">Nitrosarchaeum koreense MY1</name>
    <dbReference type="NCBI Taxonomy" id="1001994"/>
    <lineage>
        <taxon>Archaea</taxon>
        <taxon>Nitrososphaerota</taxon>
        <taxon>Nitrososphaeria</taxon>
        <taxon>Nitrosopumilales</taxon>
        <taxon>Nitrosopumilaceae</taxon>
        <taxon>Nitrosarchaeum</taxon>
    </lineage>
</organism>
<dbReference type="STRING" id="1001994.MY1_1355"/>
<dbReference type="PROSITE" id="PS50109">
    <property type="entry name" value="HIS_KIN"/>
    <property type="match status" value="1"/>
</dbReference>
<dbReference type="PANTHER" id="PTHR43547:SF2">
    <property type="entry name" value="HYBRID SIGNAL TRANSDUCTION HISTIDINE KINASE C"/>
    <property type="match status" value="1"/>
</dbReference>
<dbReference type="Pfam" id="PF00512">
    <property type="entry name" value="HisKA"/>
    <property type="match status" value="1"/>
</dbReference>
<evidence type="ECO:0000259" key="7">
    <source>
        <dbReference type="PROSITE" id="PS50109"/>
    </source>
</evidence>
<dbReference type="InterPro" id="IPR005467">
    <property type="entry name" value="His_kinase_dom"/>
</dbReference>
<dbReference type="SMART" id="SM00388">
    <property type="entry name" value="HisKA"/>
    <property type="match status" value="1"/>
</dbReference>
<dbReference type="SUPFAM" id="SSF55874">
    <property type="entry name" value="ATPase domain of HSP90 chaperone/DNA topoisomerase II/histidine kinase"/>
    <property type="match status" value="1"/>
</dbReference>
<sequence>MQFSQSLILGFLVIAAISGVIGVISLYQFVTIIDSLKTAVPESIEDFKTKASVLENDRLIMYYDEVLTQSARNYAFTHDEKWKSRYLQIEPVLDKLIKEPYSDANNSVFFELNKINIELVNMEKEAIRLTDDGEYKQAISLLESDEYTNLKSHYTDSLKIHSKNNDLEYNDGIRSLENTSLLLSSNIDRVTKEGTIVLEIIFPILVSLSILLGIFFSKRLSAPISDLKKSVKLIAAGNFDVNIPVRGPDEIKELIQDFKTMVIELNKIDIMKNDFSAMITHELKTPLVPIIGYVDLLLSKHFGDLNQNQIERLLKIKNNCVRMQNMVTDILDINRMGTNQLKFNMEINDMSLIVMFAIDMLKDEFSKKKITIIESLEKNLMCNCDKDRMSQVIINVLSNAIDFCPKQQGKIEIITNRIKNNVHIIIKDNGMGISKENIDKIFVKYYQVDTTLTREHGGTGIGLSLSKIIIENHNGKIWAESNGLDKGSEIHIQLPTI</sequence>
<dbReference type="GO" id="GO:0016020">
    <property type="term" value="C:membrane"/>
    <property type="evidence" value="ECO:0007669"/>
    <property type="project" value="InterPro"/>
</dbReference>
<evidence type="ECO:0000256" key="4">
    <source>
        <dbReference type="ARBA" id="ARBA00022679"/>
    </source>
</evidence>
<protein>
    <recommendedName>
        <fullName evidence="2">histidine kinase</fullName>
        <ecNumber evidence="2">2.7.13.3</ecNumber>
    </recommendedName>
</protein>
<dbReference type="InterPro" id="IPR036890">
    <property type="entry name" value="HATPase_C_sf"/>
</dbReference>
<dbReference type="OrthoDB" id="342253at2157"/>
<comment type="caution">
    <text evidence="9">The sequence shown here is derived from an EMBL/GenBank/DDBJ whole genome shotgun (WGS) entry which is preliminary data.</text>
</comment>
<dbReference type="SMART" id="SM00304">
    <property type="entry name" value="HAMP"/>
    <property type="match status" value="1"/>
</dbReference>
<dbReference type="Pfam" id="PF02518">
    <property type="entry name" value="HATPase_c"/>
    <property type="match status" value="1"/>
</dbReference>
<evidence type="ECO:0000256" key="6">
    <source>
        <dbReference type="SAM" id="Phobius"/>
    </source>
</evidence>
<evidence type="ECO:0000256" key="1">
    <source>
        <dbReference type="ARBA" id="ARBA00000085"/>
    </source>
</evidence>
<feature type="transmembrane region" description="Helical" evidence="6">
    <location>
        <begin position="196"/>
        <end position="216"/>
    </location>
</feature>
<dbReference type="Gene3D" id="6.10.340.10">
    <property type="match status" value="1"/>
</dbReference>
<keyword evidence="3" id="KW-0597">Phosphoprotein</keyword>
<dbReference type="InterPro" id="IPR004358">
    <property type="entry name" value="Sig_transdc_His_kin-like_C"/>
</dbReference>
<keyword evidence="4" id="KW-0808">Transferase</keyword>
<dbReference type="SMART" id="SM00387">
    <property type="entry name" value="HATPase_c"/>
    <property type="match status" value="1"/>
</dbReference>
<evidence type="ECO:0000313" key="9">
    <source>
        <dbReference type="EMBL" id="EGP94111.1"/>
    </source>
</evidence>
<dbReference type="GO" id="GO:0000155">
    <property type="term" value="F:phosphorelay sensor kinase activity"/>
    <property type="evidence" value="ECO:0007669"/>
    <property type="project" value="InterPro"/>
</dbReference>
<dbReference type="Gene3D" id="3.30.565.10">
    <property type="entry name" value="Histidine kinase-like ATPase, C-terminal domain"/>
    <property type="match status" value="1"/>
</dbReference>
<keyword evidence="5" id="KW-0418">Kinase</keyword>
<evidence type="ECO:0000259" key="8">
    <source>
        <dbReference type="PROSITE" id="PS50885"/>
    </source>
</evidence>
<dbReference type="Pfam" id="PF00672">
    <property type="entry name" value="HAMP"/>
    <property type="match status" value="1"/>
</dbReference>
<keyword evidence="6" id="KW-0812">Transmembrane</keyword>
<reference evidence="9 10" key="1">
    <citation type="journal article" date="2011" name="J. Bacteriol.">
        <title>Genome Sequence of an Ammonia-Oxidizing Soil Archaeon, "Candidatus Nitrosoarchaeum koreensis" MY1.</title>
        <authorList>
            <person name="Kim B.K."/>
            <person name="Jung M.Y."/>
            <person name="Yu D.S."/>
            <person name="Park S.J."/>
            <person name="Oh T.K."/>
            <person name="Rhee S.K."/>
            <person name="Kim J.F."/>
        </authorList>
    </citation>
    <scope>NUCLEOTIDE SEQUENCE [LARGE SCALE GENOMIC DNA]</scope>
    <source>
        <strain evidence="9 10">MY1</strain>
    </source>
</reference>
<dbReference type="SUPFAM" id="SSF47384">
    <property type="entry name" value="Homodimeric domain of signal transducing histidine kinase"/>
    <property type="match status" value="1"/>
</dbReference>
<dbReference type="InterPro" id="IPR036097">
    <property type="entry name" value="HisK_dim/P_sf"/>
</dbReference>
<dbReference type="Gene3D" id="1.10.287.130">
    <property type="match status" value="1"/>
</dbReference>
<dbReference type="InterPro" id="IPR003660">
    <property type="entry name" value="HAMP_dom"/>
</dbReference>
<keyword evidence="6" id="KW-0472">Membrane</keyword>
<dbReference type="RefSeq" id="WP_007551019.1">
    <property type="nucleotide sequence ID" value="NZ_AFPU01000001.1"/>
</dbReference>
<comment type="catalytic activity">
    <reaction evidence="1">
        <text>ATP + protein L-histidine = ADP + protein N-phospho-L-histidine.</text>
        <dbReference type="EC" id="2.7.13.3"/>
    </reaction>
</comment>
<feature type="transmembrane region" description="Helical" evidence="6">
    <location>
        <begin position="6"/>
        <end position="27"/>
    </location>
</feature>
<dbReference type="Proteomes" id="UP000004440">
    <property type="component" value="Unassembled WGS sequence"/>
</dbReference>
<dbReference type="PROSITE" id="PS50885">
    <property type="entry name" value="HAMP"/>
    <property type="match status" value="1"/>
</dbReference>
<accession>F9CYE9</accession>
<dbReference type="PRINTS" id="PR00344">
    <property type="entry name" value="BCTRLSENSOR"/>
</dbReference>
<dbReference type="InterPro" id="IPR003661">
    <property type="entry name" value="HisK_dim/P_dom"/>
</dbReference>
<dbReference type="AlphaFoldDB" id="F9CYE9"/>
<keyword evidence="10" id="KW-1185">Reference proteome</keyword>
<dbReference type="PANTHER" id="PTHR43547">
    <property type="entry name" value="TWO-COMPONENT HISTIDINE KINASE"/>
    <property type="match status" value="1"/>
</dbReference>
<dbReference type="EMBL" id="AFPU01000001">
    <property type="protein sequence ID" value="EGP94111.1"/>
    <property type="molecule type" value="Genomic_DNA"/>
</dbReference>
<evidence type="ECO:0000256" key="5">
    <source>
        <dbReference type="ARBA" id="ARBA00022777"/>
    </source>
</evidence>
<keyword evidence="6" id="KW-1133">Transmembrane helix</keyword>
<dbReference type="EC" id="2.7.13.3" evidence="2"/>
<feature type="domain" description="Histidine kinase" evidence="7">
    <location>
        <begin position="278"/>
        <end position="497"/>
    </location>
</feature>
<evidence type="ECO:0000256" key="3">
    <source>
        <dbReference type="ARBA" id="ARBA00022553"/>
    </source>
</evidence>
<dbReference type="PATRIC" id="fig|1001994.6.peg.1340"/>
<dbReference type="CDD" id="cd06225">
    <property type="entry name" value="HAMP"/>
    <property type="match status" value="1"/>
</dbReference>
<evidence type="ECO:0000313" key="10">
    <source>
        <dbReference type="Proteomes" id="UP000004440"/>
    </source>
</evidence>
<feature type="domain" description="HAMP" evidence="8">
    <location>
        <begin position="218"/>
        <end position="270"/>
    </location>
</feature>